<gene>
    <name evidence="1" type="ORF">K3G42_001755</name>
</gene>
<keyword evidence="2" id="KW-1185">Reference proteome</keyword>
<protein>
    <submittedName>
        <fullName evidence="1">Uncharacterized protein</fullName>
    </submittedName>
</protein>
<accession>A0ACB8FCS5</accession>
<name>A0ACB8FCS5_9SAUR</name>
<evidence type="ECO:0000313" key="2">
    <source>
        <dbReference type="Proteomes" id="UP000827872"/>
    </source>
</evidence>
<comment type="caution">
    <text evidence="1">The sequence shown here is derived from an EMBL/GenBank/DDBJ whole genome shotgun (WGS) entry which is preliminary data.</text>
</comment>
<sequence length="209" mass="23480">MGLGKREKEDFQWECSQMRFERWAMKRQMTNLIEPLPGQACECRLHPAKLLPKQALPSAGVVPSGGGVAPVEPVPPAPRLRRRELKATFDGDPKNLPYFLVQVGANMSMMDDEYTNNAERVNNIGALLEGKAMAWLVGLFEEDAPKRHDFDCFMISLCCCFEDPFLKEKARAKLQRLHQGSRMVANCWAESTPADTTSGSFCIEEKRGT</sequence>
<reference evidence="1" key="1">
    <citation type="submission" date="2021-08" db="EMBL/GenBank/DDBJ databases">
        <title>The first chromosome-level gecko genome reveals the dynamic sex chromosomes of Neotropical dwarf geckos (Sphaerodactylidae: Sphaerodactylus).</title>
        <authorList>
            <person name="Pinto B.J."/>
            <person name="Keating S.E."/>
            <person name="Gamble T."/>
        </authorList>
    </citation>
    <scope>NUCLEOTIDE SEQUENCE</scope>
    <source>
        <strain evidence="1">TG3544</strain>
    </source>
</reference>
<dbReference type="Proteomes" id="UP000827872">
    <property type="component" value="Linkage Group LG09"/>
</dbReference>
<evidence type="ECO:0000313" key="1">
    <source>
        <dbReference type="EMBL" id="KAH8002853.1"/>
    </source>
</evidence>
<proteinExistence type="predicted"/>
<organism evidence="1 2">
    <name type="scientific">Sphaerodactylus townsendi</name>
    <dbReference type="NCBI Taxonomy" id="933632"/>
    <lineage>
        <taxon>Eukaryota</taxon>
        <taxon>Metazoa</taxon>
        <taxon>Chordata</taxon>
        <taxon>Craniata</taxon>
        <taxon>Vertebrata</taxon>
        <taxon>Euteleostomi</taxon>
        <taxon>Lepidosauria</taxon>
        <taxon>Squamata</taxon>
        <taxon>Bifurcata</taxon>
        <taxon>Gekkota</taxon>
        <taxon>Sphaerodactylidae</taxon>
        <taxon>Sphaerodactylus</taxon>
    </lineage>
</organism>
<dbReference type="EMBL" id="CM037622">
    <property type="protein sequence ID" value="KAH8002853.1"/>
    <property type="molecule type" value="Genomic_DNA"/>
</dbReference>